<dbReference type="InterPro" id="IPR011059">
    <property type="entry name" value="Metal-dep_hydrolase_composite"/>
</dbReference>
<dbReference type="AlphaFoldDB" id="A0A0L0V5W2"/>
<accession>A0A0L0V5W2</accession>
<protein>
    <submittedName>
        <fullName evidence="3">Uncharacterized protein</fullName>
    </submittedName>
</protein>
<dbReference type="STRING" id="1165861.A0A0L0V5W2"/>
<name>A0A0L0V5W2_9BASI</name>
<reference evidence="3" key="1">
    <citation type="submission" date="2014-03" db="EMBL/GenBank/DDBJ databases">
        <title>Cloning and expression analysis of gamma-glutamylcysteines synthetase in perennial ryegrass.</title>
        <authorList>
            <person name="Wei S."/>
            <person name="Sun Z."/>
        </authorList>
    </citation>
    <scope>NUCLEOTIDE SEQUENCE</scope>
    <source>
        <strain evidence="3">Race PST-78</strain>
    </source>
</reference>
<evidence type="ECO:0000313" key="3">
    <source>
        <dbReference type="EMBL" id="KNE94653.1"/>
    </source>
</evidence>
<feature type="region of interest" description="Disordered" evidence="1">
    <location>
        <begin position="17"/>
        <end position="38"/>
    </location>
</feature>
<sequence length="147" mass="16350">MEDQASLDGCELKFAQDRGLNEQKEHPEASQRSHDGRSRNKPIVILGSFIHSTLVDQLEFISQNGLMIIDSSGTIVCLESAPEPWTNKTLKEKLKSCSTNQLFQDPLVNLQESVRLIALRRGEFSSPLLWILIPVSKIVSSFVGLAS</sequence>
<organism evidence="3 4">
    <name type="scientific">Puccinia striiformis f. sp. tritici PST-78</name>
    <dbReference type="NCBI Taxonomy" id="1165861"/>
    <lineage>
        <taxon>Eukaryota</taxon>
        <taxon>Fungi</taxon>
        <taxon>Dikarya</taxon>
        <taxon>Basidiomycota</taxon>
        <taxon>Pucciniomycotina</taxon>
        <taxon>Pucciniomycetes</taxon>
        <taxon>Pucciniales</taxon>
        <taxon>Pucciniaceae</taxon>
        <taxon>Puccinia</taxon>
    </lineage>
</organism>
<comment type="caution">
    <text evidence="3">The sequence shown here is derived from an EMBL/GenBank/DDBJ whole genome shotgun (WGS) entry which is preliminary data.</text>
</comment>
<evidence type="ECO:0000256" key="1">
    <source>
        <dbReference type="SAM" id="MobiDB-lite"/>
    </source>
</evidence>
<dbReference type="EMBL" id="AJIL01000112">
    <property type="protein sequence ID" value="KNE94653.1"/>
    <property type="molecule type" value="Genomic_DNA"/>
</dbReference>
<dbReference type="EMBL" id="AJIL01000112">
    <property type="protein sequence ID" value="KNE94632.1"/>
    <property type="molecule type" value="Genomic_DNA"/>
</dbReference>
<dbReference type="GO" id="GO:0016810">
    <property type="term" value="F:hydrolase activity, acting on carbon-nitrogen (but not peptide) bonds"/>
    <property type="evidence" value="ECO:0007669"/>
    <property type="project" value="InterPro"/>
</dbReference>
<dbReference type="Proteomes" id="UP000054564">
    <property type="component" value="Unassembled WGS sequence"/>
</dbReference>
<proteinExistence type="predicted"/>
<evidence type="ECO:0000313" key="2">
    <source>
        <dbReference type="EMBL" id="KNE94632.1"/>
    </source>
</evidence>
<keyword evidence="4" id="KW-1185">Reference proteome</keyword>
<dbReference type="Gene3D" id="2.30.40.10">
    <property type="entry name" value="Urease, subunit C, domain 1"/>
    <property type="match status" value="1"/>
</dbReference>
<evidence type="ECO:0000313" key="4">
    <source>
        <dbReference type="Proteomes" id="UP000054564"/>
    </source>
</evidence>
<reference evidence="4" key="2">
    <citation type="submission" date="2014-03" db="EMBL/GenBank/DDBJ databases">
        <title>The Genome Sequence of Puccinia striiformis f. sp. tritici PST-78.</title>
        <authorList>
            <consortium name="The Broad Institute Genome Sequencing Platform"/>
            <person name="Cuomo C."/>
            <person name="Hulbert S."/>
            <person name="Chen X."/>
            <person name="Walker B."/>
            <person name="Young S.K."/>
            <person name="Zeng Q."/>
            <person name="Gargeya S."/>
            <person name="Fitzgerald M."/>
            <person name="Haas B."/>
            <person name="Abouelleil A."/>
            <person name="Alvarado L."/>
            <person name="Arachchi H.M."/>
            <person name="Berlin A.M."/>
            <person name="Chapman S.B."/>
            <person name="Goldberg J."/>
            <person name="Griggs A."/>
            <person name="Gujja S."/>
            <person name="Hansen M."/>
            <person name="Howarth C."/>
            <person name="Imamovic A."/>
            <person name="Larimer J."/>
            <person name="McCowan C."/>
            <person name="Montmayeur A."/>
            <person name="Murphy C."/>
            <person name="Neiman D."/>
            <person name="Pearson M."/>
            <person name="Priest M."/>
            <person name="Roberts A."/>
            <person name="Saif S."/>
            <person name="Shea T."/>
            <person name="Sisk P."/>
            <person name="Sykes S."/>
            <person name="Wortman J."/>
            <person name="Nusbaum C."/>
            <person name="Birren B."/>
        </authorList>
    </citation>
    <scope>NUCLEOTIDE SEQUENCE [LARGE SCALE GENOMIC DNA]</scope>
    <source>
        <strain evidence="4">race PST-78</strain>
    </source>
</reference>
<gene>
    <name evidence="2" type="ORF">PSTG_11995</name>
    <name evidence="3" type="ORF">PSTG_12015</name>
</gene>